<dbReference type="InterPro" id="IPR000801">
    <property type="entry name" value="Esterase-like"/>
</dbReference>
<reference evidence="2 3" key="1">
    <citation type="submission" date="2017-11" db="EMBL/GenBank/DDBJ databases">
        <title>Infants hospitalized years apart are colonized by the same room-sourced microbial strains.</title>
        <authorList>
            <person name="Brooks B."/>
            <person name="Olm M.R."/>
            <person name="Firek B.A."/>
            <person name="Baker R."/>
            <person name="Thomas B.C."/>
            <person name="Morowitz M.J."/>
            <person name="Banfield J.F."/>
        </authorList>
    </citation>
    <scope>NUCLEOTIDE SEQUENCE [LARGE SCALE GENOMIC DNA]</scope>
    <source>
        <strain evidence="2">S2_012_000_R3_87</strain>
    </source>
</reference>
<dbReference type="PANTHER" id="PTHR48098:SF1">
    <property type="entry name" value="DIACYLGLYCEROL ACYLTRANSFERASE_MYCOLYLTRANSFERASE AG85A"/>
    <property type="match status" value="1"/>
</dbReference>
<accession>A0A2W5B3H0</accession>
<evidence type="ECO:0000256" key="1">
    <source>
        <dbReference type="SAM" id="SignalP"/>
    </source>
</evidence>
<evidence type="ECO:0000313" key="3">
    <source>
        <dbReference type="Proteomes" id="UP000249451"/>
    </source>
</evidence>
<dbReference type="InterPro" id="IPR029058">
    <property type="entry name" value="AB_hydrolase_fold"/>
</dbReference>
<organism evidence="2 3">
    <name type="scientific">Corynebacterium urealyticum</name>
    <dbReference type="NCBI Taxonomy" id="43771"/>
    <lineage>
        <taxon>Bacteria</taxon>
        <taxon>Bacillati</taxon>
        <taxon>Actinomycetota</taxon>
        <taxon>Actinomycetes</taxon>
        <taxon>Mycobacteriales</taxon>
        <taxon>Corynebacteriaceae</taxon>
        <taxon>Corynebacterium</taxon>
    </lineage>
</organism>
<dbReference type="GO" id="GO:0016747">
    <property type="term" value="F:acyltransferase activity, transferring groups other than amino-acyl groups"/>
    <property type="evidence" value="ECO:0007669"/>
    <property type="project" value="TreeGrafter"/>
</dbReference>
<evidence type="ECO:0000313" key="2">
    <source>
        <dbReference type="EMBL" id="PZP01211.1"/>
    </source>
</evidence>
<feature type="signal peptide" evidence="1">
    <location>
        <begin position="1"/>
        <end position="37"/>
    </location>
</feature>
<dbReference type="PANTHER" id="PTHR48098">
    <property type="entry name" value="ENTEROCHELIN ESTERASE-RELATED"/>
    <property type="match status" value="1"/>
</dbReference>
<dbReference type="SUPFAM" id="SSF53474">
    <property type="entry name" value="alpha/beta-Hydrolases"/>
    <property type="match status" value="1"/>
</dbReference>
<dbReference type="Pfam" id="PF00756">
    <property type="entry name" value="Esterase"/>
    <property type="match status" value="1"/>
</dbReference>
<comment type="caution">
    <text evidence="2">The sequence shown here is derived from an EMBL/GenBank/DDBJ whole genome shotgun (WGS) entry which is preliminary data.</text>
</comment>
<dbReference type="InterPro" id="IPR050583">
    <property type="entry name" value="Mycobacterial_A85_antigen"/>
</dbReference>
<dbReference type="EMBL" id="QFNY01000085">
    <property type="protein sequence ID" value="PZP01211.1"/>
    <property type="molecule type" value="Genomic_DNA"/>
</dbReference>
<sequence>MNLKMSSMVMGKRLTAVLVAIATALGMATVVAPQASADTRGVLRPGCTWSPYKYYVQDCWVSSPSMGQKIKVQIQAASRGGSAGVYFLDGLRAPEHYSDWVELGHAPRKFVNDNVTLAMPVGGKGQFYTDWQGHWGGNNGPRKPRWETFLTRELPNYLAREFGVSRTNNSVVGLSMGAMAAMNLAAWHRNQFKQVTSMSGYLNPTFPGMYFAMDYSMKDSSGPGARVENMWGPPASPGRFRNDPTLNVGRLQGMPMYLSASLGGPTPDIDFVNNPVVGASAVMLEFFSRTSTGKFELAARGAGINPVVSYSPVGVHNWNNWGAELSKARPHILRALGA</sequence>
<name>A0A2W5B3H0_9CORY</name>
<dbReference type="Gene3D" id="3.40.50.1820">
    <property type="entry name" value="alpha/beta hydrolase"/>
    <property type="match status" value="1"/>
</dbReference>
<gene>
    <name evidence="2" type="ORF">DI609_04670</name>
</gene>
<keyword evidence="1" id="KW-0732">Signal</keyword>
<protein>
    <submittedName>
        <fullName evidence="2">Esterase family protein</fullName>
    </submittedName>
</protein>
<proteinExistence type="predicted"/>
<feature type="chain" id="PRO_5016100008" evidence="1">
    <location>
        <begin position="38"/>
        <end position="338"/>
    </location>
</feature>
<dbReference type="Proteomes" id="UP000249451">
    <property type="component" value="Unassembled WGS sequence"/>
</dbReference>
<dbReference type="AlphaFoldDB" id="A0A2W5B3H0"/>